<dbReference type="Proteomes" id="UP000016665">
    <property type="component" value="Chromosome 13"/>
</dbReference>
<evidence type="ECO:0000256" key="4">
    <source>
        <dbReference type="SAM" id="MobiDB-lite"/>
    </source>
</evidence>
<evidence type="ECO:0000313" key="5">
    <source>
        <dbReference type="Ensembl" id="ENSFALP00000008428.2"/>
    </source>
</evidence>
<dbReference type="eggNOG" id="KOG1651">
    <property type="taxonomic scope" value="Eukaryota"/>
</dbReference>
<evidence type="ECO:0000256" key="1">
    <source>
        <dbReference type="ARBA" id="ARBA00006926"/>
    </source>
</evidence>
<reference evidence="5" key="3">
    <citation type="submission" date="2025-09" db="UniProtKB">
        <authorList>
            <consortium name="Ensembl"/>
        </authorList>
    </citation>
    <scope>IDENTIFICATION</scope>
</reference>
<dbReference type="Gene3D" id="3.40.30.10">
    <property type="entry name" value="Glutaredoxin"/>
    <property type="match status" value="1"/>
</dbReference>
<dbReference type="GeneTree" id="ENSGT00950000185412"/>
<dbReference type="GO" id="GO:0006979">
    <property type="term" value="P:response to oxidative stress"/>
    <property type="evidence" value="ECO:0007669"/>
    <property type="project" value="InterPro"/>
</dbReference>
<keyword evidence="6" id="KW-1185">Reference proteome</keyword>
<feature type="region of interest" description="Disordered" evidence="4">
    <location>
        <begin position="123"/>
        <end position="146"/>
    </location>
</feature>
<evidence type="ECO:0000313" key="6">
    <source>
        <dbReference type="Proteomes" id="UP000016665"/>
    </source>
</evidence>
<dbReference type="HOGENOM" id="CLU_029507_2_1_1"/>
<dbReference type="PROSITE" id="PS51355">
    <property type="entry name" value="GLUTATHIONE_PEROXID_3"/>
    <property type="match status" value="1"/>
</dbReference>
<dbReference type="Ensembl" id="ENSFALT00000008466.2">
    <property type="protein sequence ID" value="ENSFALP00000008428.2"/>
    <property type="gene ID" value="ENSFALG00000008089.2"/>
</dbReference>
<evidence type="ECO:0000256" key="2">
    <source>
        <dbReference type="ARBA" id="ARBA00022559"/>
    </source>
</evidence>
<sequence length="282" mass="30301">MSPWLGGLRRMGHLSPATPLLPVPSPTLFILRHLFPSFPRYLSLHLAGLIPARVTRCINPGHMPLPRVPEDAPGHRQAVVPPPGGVRPCVRPRAHMVNAVGPAPPGHWLPPRSPAAISWPPGAEVTAGDSGARPRGSPRAVRGCPHPAPRAQPWGAAPAVTGFCPFFWLGSSSWGEAAGLGGDSRRQRRASPRLAPGCQGVPAPRTPRPAMGGCSRSNWILPLFLAGLVQLGRSEEREKVDCYPTVTDTIYNYGALTLDGDEYIPFERYKGKTVLFVNVATY</sequence>
<keyword evidence="2" id="KW-0575">Peroxidase</keyword>
<name>U3K074_FICAL</name>
<reference evidence="5" key="2">
    <citation type="submission" date="2025-08" db="UniProtKB">
        <authorList>
            <consortium name="Ensembl"/>
        </authorList>
    </citation>
    <scope>IDENTIFICATION</scope>
</reference>
<proteinExistence type="inferred from homology"/>
<feature type="region of interest" description="Disordered" evidence="4">
    <location>
        <begin position="178"/>
        <end position="209"/>
    </location>
</feature>
<evidence type="ECO:0000256" key="3">
    <source>
        <dbReference type="ARBA" id="ARBA00023002"/>
    </source>
</evidence>
<organism evidence="5 6">
    <name type="scientific">Ficedula albicollis</name>
    <name type="common">Collared flycatcher</name>
    <name type="synonym">Muscicapa albicollis</name>
    <dbReference type="NCBI Taxonomy" id="59894"/>
    <lineage>
        <taxon>Eukaryota</taxon>
        <taxon>Metazoa</taxon>
        <taxon>Chordata</taxon>
        <taxon>Craniata</taxon>
        <taxon>Vertebrata</taxon>
        <taxon>Euteleostomi</taxon>
        <taxon>Archelosauria</taxon>
        <taxon>Archosauria</taxon>
        <taxon>Dinosauria</taxon>
        <taxon>Saurischia</taxon>
        <taxon>Theropoda</taxon>
        <taxon>Coelurosauria</taxon>
        <taxon>Aves</taxon>
        <taxon>Neognathae</taxon>
        <taxon>Neoaves</taxon>
        <taxon>Telluraves</taxon>
        <taxon>Australaves</taxon>
        <taxon>Passeriformes</taxon>
        <taxon>Muscicapidae</taxon>
        <taxon>Ficedula</taxon>
    </lineage>
</organism>
<comment type="similarity">
    <text evidence="1">Belongs to the glutathione peroxidase family.</text>
</comment>
<reference evidence="5 6" key="1">
    <citation type="journal article" date="2012" name="Nature">
        <title>The genomic landscape of species divergence in Ficedula flycatchers.</title>
        <authorList>
            <person name="Ellegren H."/>
            <person name="Smeds L."/>
            <person name="Burri R."/>
            <person name="Olason P.I."/>
            <person name="Backstrom N."/>
            <person name="Kawakami T."/>
            <person name="Kunstner A."/>
            <person name="Makinen H."/>
            <person name="Nadachowska-Brzyska K."/>
            <person name="Qvarnstrom A."/>
            <person name="Uebbing S."/>
            <person name="Wolf J.B."/>
        </authorList>
    </citation>
    <scope>NUCLEOTIDE SEQUENCE [LARGE SCALE GENOMIC DNA]</scope>
</reference>
<protein>
    <submittedName>
        <fullName evidence="5">Uncharacterized protein</fullName>
    </submittedName>
</protein>
<dbReference type="InterPro" id="IPR000889">
    <property type="entry name" value="Glutathione_peroxidase"/>
</dbReference>
<dbReference type="STRING" id="59894.ENSFALP00000008428"/>
<keyword evidence="3" id="KW-0560">Oxidoreductase</keyword>
<dbReference type="GO" id="GO:0004601">
    <property type="term" value="F:peroxidase activity"/>
    <property type="evidence" value="ECO:0007669"/>
    <property type="project" value="UniProtKB-KW"/>
</dbReference>
<accession>U3K074</accession>
<dbReference type="AlphaFoldDB" id="U3K074"/>